<evidence type="ECO:0000313" key="2">
    <source>
        <dbReference type="Proteomes" id="UP001324380"/>
    </source>
</evidence>
<keyword evidence="2" id="KW-1185">Reference proteome</keyword>
<proteinExistence type="predicted"/>
<dbReference type="EMBL" id="CP139558">
    <property type="protein sequence ID" value="WPU92325.1"/>
    <property type="molecule type" value="Genomic_DNA"/>
</dbReference>
<dbReference type="RefSeq" id="WP_321561487.1">
    <property type="nucleotide sequence ID" value="NZ_CP139558.1"/>
</dbReference>
<sequence>MKRIILSITALFYLSTGLAQETVIRKHRLTDEITEKISVLKSDKATRQGLYQAVNEKNIAIASGNFENDKKAGVWHYYNPKGHLLQNYDYTNKKLLFEAPEDTTSSLRYFVDKQLTDTDRTTKPVKAGGRYFGYLPYLSVFKLPKDLENINRMVSYAVVELLVSPGGRLADFKVHIFSGESYHRVFNMSTNMPNEEDKVFTPATLNGEPIGCRIMIRCWIDNYGGIMMP</sequence>
<evidence type="ECO:0000313" key="1">
    <source>
        <dbReference type="EMBL" id="WPU92325.1"/>
    </source>
</evidence>
<organism evidence="1 2">
    <name type="scientific">Mucilaginibacter sabulilitoris</name>
    <dbReference type="NCBI Taxonomy" id="1173583"/>
    <lineage>
        <taxon>Bacteria</taxon>
        <taxon>Pseudomonadati</taxon>
        <taxon>Bacteroidota</taxon>
        <taxon>Sphingobacteriia</taxon>
        <taxon>Sphingobacteriales</taxon>
        <taxon>Sphingobacteriaceae</taxon>
        <taxon>Mucilaginibacter</taxon>
    </lineage>
</organism>
<accession>A0ABZ0TGK6</accession>
<reference evidence="1 2" key="1">
    <citation type="submission" date="2023-11" db="EMBL/GenBank/DDBJ databases">
        <title>Analysis of the Genomes of Mucilaginibacter gossypii cycad 4 and M. sabulilitoris SNA2: microbes with the potential for plant growth promotion.</title>
        <authorList>
            <person name="Hirsch A.M."/>
            <person name="Humm E."/>
            <person name="Rubbi M."/>
            <person name="Del Vecchio G."/>
            <person name="Ha S.M."/>
            <person name="Pellegrini M."/>
            <person name="Gunsalus R.P."/>
        </authorList>
    </citation>
    <scope>NUCLEOTIDE SEQUENCE [LARGE SCALE GENOMIC DNA]</scope>
    <source>
        <strain evidence="1 2">SNA2</strain>
    </source>
</reference>
<name>A0ABZ0TGK6_9SPHI</name>
<protein>
    <submittedName>
        <fullName evidence="1">Uncharacterized protein</fullName>
    </submittedName>
</protein>
<gene>
    <name evidence="1" type="ORF">SNE25_23660</name>
</gene>
<dbReference type="Gene3D" id="2.20.110.10">
    <property type="entry name" value="Histone H3 K4-specific methyltransferase SET7/9 N-terminal domain"/>
    <property type="match status" value="1"/>
</dbReference>
<dbReference type="Proteomes" id="UP001324380">
    <property type="component" value="Chromosome"/>
</dbReference>